<feature type="transmembrane region" description="Helical" evidence="6">
    <location>
        <begin position="80"/>
        <end position="97"/>
    </location>
</feature>
<evidence type="ECO:0000256" key="2">
    <source>
        <dbReference type="ARBA" id="ARBA00022475"/>
    </source>
</evidence>
<dbReference type="STRING" id="550447.SAMN05428946_1009"/>
<dbReference type="PANTHER" id="PTHR30250">
    <property type="entry name" value="PST FAMILY PREDICTED COLANIC ACID TRANSPORTER"/>
    <property type="match status" value="1"/>
</dbReference>
<dbReference type="RefSeq" id="WP_076757229.1">
    <property type="nucleotide sequence ID" value="NZ_FTPL01000001.1"/>
</dbReference>
<evidence type="ECO:0000256" key="6">
    <source>
        <dbReference type="SAM" id="Phobius"/>
    </source>
</evidence>
<gene>
    <name evidence="7" type="ORF">SAMN05428946_1009</name>
</gene>
<keyword evidence="8" id="KW-1185">Reference proteome</keyword>
<evidence type="ECO:0000256" key="3">
    <source>
        <dbReference type="ARBA" id="ARBA00022692"/>
    </source>
</evidence>
<evidence type="ECO:0000313" key="8">
    <source>
        <dbReference type="Proteomes" id="UP000187550"/>
    </source>
</evidence>
<dbReference type="Proteomes" id="UP000187550">
    <property type="component" value="Unassembled WGS sequence"/>
</dbReference>
<protein>
    <submittedName>
        <fullName evidence="7">Membrane protein involved in the export of O-antigen and teichoic acid</fullName>
    </submittedName>
</protein>
<keyword evidence="3 6" id="KW-0812">Transmembrane</keyword>
<proteinExistence type="predicted"/>
<keyword evidence="2" id="KW-1003">Cell membrane</keyword>
<dbReference type="EMBL" id="FTPL01000001">
    <property type="protein sequence ID" value="SIT73655.1"/>
    <property type="molecule type" value="Genomic_DNA"/>
</dbReference>
<dbReference type="OrthoDB" id="3246647at2"/>
<feature type="transmembrane region" description="Helical" evidence="6">
    <location>
        <begin position="349"/>
        <end position="369"/>
    </location>
</feature>
<name>A0A1U7PN91_9BACI</name>
<feature type="transmembrane region" description="Helical" evidence="6">
    <location>
        <begin position="201"/>
        <end position="221"/>
    </location>
</feature>
<feature type="transmembrane region" description="Helical" evidence="6">
    <location>
        <begin position="132"/>
        <end position="152"/>
    </location>
</feature>
<feature type="transmembrane region" description="Helical" evidence="6">
    <location>
        <begin position="233"/>
        <end position="252"/>
    </location>
</feature>
<feature type="transmembrane region" description="Helical" evidence="6">
    <location>
        <begin position="278"/>
        <end position="300"/>
    </location>
</feature>
<comment type="subcellular location">
    <subcellularLocation>
        <location evidence="1">Cell membrane</location>
        <topology evidence="1">Multi-pass membrane protein</topology>
    </subcellularLocation>
</comment>
<dbReference type="GO" id="GO:0005886">
    <property type="term" value="C:plasma membrane"/>
    <property type="evidence" value="ECO:0007669"/>
    <property type="project" value="UniProtKB-SubCell"/>
</dbReference>
<evidence type="ECO:0000256" key="1">
    <source>
        <dbReference type="ARBA" id="ARBA00004651"/>
    </source>
</evidence>
<organism evidence="7 8">
    <name type="scientific">Edaphobacillus lindanitolerans</name>
    <dbReference type="NCBI Taxonomy" id="550447"/>
    <lineage>
        <taxon>Bacteria</taxon>
        <taxon>Bacillati</taxon>
        <taxon>Bacillota</taxon>
        <taxon>Bacilli</taxon>
        <taxon>Bacillales</taxon>
        <taxon>Bacillaceae</taxon>
        <taxon>Edaphobacillus</taxon>
    </lineage>
</organism>
<reference evidence="8" key="1">
    <citation type="submission" date="2017-01" db="EMBL/GenBank/DDBJ databases">
        <authorList>
            <person name="Varghese N."/>
            <person name="Submissions S."/>
        </authorList>
    </citation>
    <scope>NUCLEOTIDE SEQUENCE [LARGE SCALE GENOMIC DNA]</scope>
    <source>
        <strain evidence="8">MNA4</strain>
    </source>
</reference>
<feature type="transmembrane region" description="Helical" evidence="6">
    <location>
        <begin position="158"/>
        <end position="180"/>
    </location>
</feature>
<keyword evidence="5 6" id="KW-0472">Membrane</keyword>
<keyword evidence="4 6" id="KW-1133">Transmembrane helix</keyword>
<dbReference type="AlphaFoldDB" id="A0A1U7PN91"/>
<sequence>MKSIMKKMSWIFIANVISAFSKWLIIIVIAKQLSAVEVGLYSLALAVTAPISLLGNMKLRSLFITEQNNNVGNYLRTRSITSLLSLTIMLFVIMVFYKEYFFLMFFVGLIKILDLQSDMYYAIPHKENNLKLVAKLIIWKQVVLLLVFSISLFSVKNILIALFIQVIVQFMFYMFIEKVLMKRKYHPLYTTSINLSTVKDIIKLGIPLGIVQFLFSLNANIPRYFLELFTTPVKLGIFSAIVFLLNISNTFMNSMTQVFLPKLSNLYNENQKKEFRKVLFGQLTIISIAISLLMLVIVFFFGEWILGAIYGKEYSDYKNLFILITLSVSINSISWNMDNGLMAARCIRVQPIITLISLVINIITSMWLIRKYDIMGAGVALIISSSVLLTLRIVFLSRELKREKE</sequence>
<evidence type="ECO:0000313" key="7">
    <source>
        <dbReference type="EMBL" id="SIT73655.1"/>
    </source>
</evidence>
<evidence type="ECO:0000256" key="4">
    <source>
        <dbReference type="ARBA" id="ARBA00022989"/>
    </source>
</evidence>
<dbReference type="InterPro" id="IPR050833">
    <property type="entry name" value="Poly_Biosynth_Transport"/>
</dbReference>
<dbReference type="InterPro" id="IPR002797">
    <property type="entry name" value="Polysacc_synth"/>
</dbReference>
<feature type="transmembrane region" description="Helical" evidence="6">
    <location>
        <begin position="375"/>
        <end position="395"/>
    </location>
</feature>
<feature type="transmembrane region" description="Helical" evidence="6">
    <location>
        <begin position="320"/>
        <end position="337"/>
    </location>
</feature>
<evidence type="ECO:0000256" key="5">
    <source>
        <dbReference type="ARBA" id="ARBA00023136"/>
    </source>
</evidence>
<dbReference type="PANTHER" id="PTHR30250:SF11">
    <property type="entry name" value="O-ANTIGEN TRANSPORTER-RELATED"/>
    <property type="match status" value="1"/>
</dbReference>
<feature type="transmembrane region" description="Helical" evidence="6">
    <location>
        <begin position="12"/>
        <end position="33"/>
    </location>
</feature>
<accession>A0A1U7PN91</accession>
<dbReference type="Pfam" id="PF01943">
    <property type="entry name" value="Polysacc_synt"/>
    <property type="match status" value="1"/>
</dbReference>
<feature type="transmembrane region" description="Helical" evidence="6">
    <location>
        <begin position="39"/>
        <end position="59"/>
    </location>
</feature>
<feature type="transmembrane region" description="Helical" evidence="6">
    <location>
        <begin position="103"/>
        <end position="123"/>
    </location>
</feature>